<sequence length="238" mass="27034">MTTNKEALDQIKQYLNESYTRSNTSSVPKKNDLTFGNTVKKLEHAKIFYIDMRKSRSILSDATDFWSVKIHKAFLRAVIHCIEKRDGHLRSFNGDGILAFFIGDNPASKAVRAAMDIKGFVNEINNILTKNDKNKIDFGIGIAQGPIMIAKSGKGGDEQTKQDLIWIGVALYVAVELSELGKSSKNIWISNNVLNSVIKEEDPLKTLKHNGEWIWFYEEKNLNNGNQKVHHTTWYFNV</sequence>
<dbReference type="Proteomes" id="UP000231453">
    <property type="component" value="Unassembled WGS sequence"/>
</dbReference>
<organism evidence="1 2">
    <name type="scientific">Candidatus Magasanikbacteria bacterium CG_4_10_14_0_2_um_filter_33_14</name>
    <dbReference type="NCBI Taxonomy" id="1974636"/>
    <lineage>
        <taxon>Bacteria</taxon>
        <taxon>Candidatus Magasanikiibacteriota</taxon>
    </lineage>
</organism>
<name>A0A2M7VB25_9BACT</name>
<evidence type="ECO:0000313" key="1">
    <source>
        <dbReference type="EMBL" id="PIZ95990.1"/>
    </source>
</evidence>
<dbReference type="SUPFAM" id="SSF55073">
    <property type="entry name" value="Nucleotide cyclase"/>
    <property type="match status" value="1"/>
</dbReference>
<evidence type="ECO:0000313" key="2">
    <source>
        <dbReference type="Proteomes" id="UP000231453"/>
    </source>
</evidence>
<accession>A0A2M7VB25</accession>
<dbReference type="InterPro" id="IPR029787">
    <property type="entry name" value="Nucleotide_cyclase"/>
</dbReference>
<gene>
    <name evidence="1" type="ORF">COX80_02675</name>
</gene>
<reference evidence="2" key="1">
    <citation type="submission" date="2017-09" db="EMBL/GenBank/DDBJ databases">
        <title>Depth-based differentiation of microbial function through sediment-hosted aquifers and enrichment of novel symbionts in the deep terrestrial subsurface.</title>
        <authorList>
            <person name="Probst A.J."/>
            <person name="Ladd B."/>
            <person name="Jarett J.K."/>
            <person name="Geller-Mcgrath D.E."/>
            <person name="Sieber C.M.K."/>
            <person name="Emerson J.B."/>
            <person name="Anantharaman K."/>
            <person name="Thomas B.C."/>
            <person name="Malmstrom R."/>
            <person name="Stieglmeier M."/>
            <person name="Klingl A."/>
            <person name="Woyke T."/>
            <person name="Ryan C.M."/>
            <person name="Banfield J.F."/>
        </authorList>
    </citation>
    <scope>NUCLEOTIDE SEQUENCE [LARGE SCALE GENOMIC DNA]</scope>
</reference>
<evidence type="ECO:0008006" key="3">
    <source>
        <dbReference type="Google" id="ProtNLM"/>
    </source>
</evidence>
<dbReference type="AlphaFoldDB" id="A0A2M7VB25"/>
<protein>
    <recommendedName>
        <fullName evidence="3">Guanylate cyclase domain-containing protein</fullName>
    </recommendedName>
</protein>
<proteinExistence type="predicted"/>
<comment type="caution">
    <text evidence="1">The sequence shown here is derived from an EMBL/GenBank/DDBJ whole genome shotgun (WGS) entry which is preliminary data.</text>
</comment>
<dbReference type="EMBL" id="PFPL01000038">
    <property type="protein sequence ID" value="PIZ95990.1"/>
    <property type="molecule type" value="Genomic_DNA"/>
</dbReference>
<dbReference type="Gene3D" id="3.30.70.1230">
    <property type="entry name" value="Nucleotide cyclase"/>
    <property type="match status" value="1"/>
</dbReference>